<gene>
    <name evidence="2" type="ORF">G8O29_04010</name>
</gene>
<evidence type="ECO:0000313" key="3">
    <source>
        <dbReference type="Proteomes" id="UP001515660"/>
    </source>
</evidence>
<keyword evidence="3" id="KW-1185">Reference proteome</keyword>
<sequence>MPQPSSFPVYRAPKSGDDPAPALARVGHETGRSAPRIGIDLVRRMPGKQRLKREEYLFQGAFRGDADARAALVGAVPNQRLNRSLTAEGADDQSQLMADKYLSGLVFQANGFPVPKLKAVFATDVLFKATPTLRSAEDLARWLEAGDALPAFPRPVDGSMARRPMRTRCKPRQGKSGTGTA</sequence>
<proteinExistence type="predicted"/>
<evidence type="ECO:0000313" key="2">
    <source>
        <dbReference type="EMBL" id="NHB75906.1"/>
    </source>
</evidence>
<comment type="caution">
    <text evidence="2">The sequence shown here is derived from an EMBL/GenBank/DDBJ whole genome shotgun (WGS) entry which is preliminary data.</text>
</comment>
<reference evidence="2 3" key="1">
    <citation type="journal article" date="2022" name="Microorganisms">
        <title>Genome Sequence and Characterization of a Xanthorhodopsin-Containing, Aerobic Anoxygenic Phototrophic Rhodobacter Species, Isolated from Mesophilic Conditions at Yellowstone National Park.</title>
        <authorList>
            <person name="Kyndt J.A."/>
            <person name="Robertson S."/>
            <person name="Shoffstall I.B."/>
            <person name="Ramaley R.F."/>
            <person name="Meyer T.E."/>
        </authorList>
    </citation>
    <scope>NUCLEOTIDE SEQUENCE [LARGE SCALE GENOMIC DNA]</scope>
    <source>
        <strain evidence="2 3">M37P</strain>
    </source>
</reference>
<accession>A0ABX0G4A6</accession>
<protein>
    <submittedName>
        <fullName evidence="2">Uncharacterized protein</fullName>
    </submittedName>
</protein>
<dbReference type="EMBL" id="JAANHS010000002">
    <property type="protein sequence ID" value="NHB75906.1"/>
    <property type="molecule type" value="Genomic_DNA"/>
</dbReference>
<dbReference type="Proteomes" id="UP001515660">
    <property type="component" value="Unassembled WGS sequence"/>
</dbReference>
<dbReference type="RefSeq" id="WP_166401926.1">
    <property type="nucleotide sequence ID" value="NZ_JAANHS010000002.1"/>
</dbReference>
<evidence type="ECO:0000256" key="1">
    <source>
        <dbReference type="SAM" id="MobiDB-lite"/>
    </source>
</evidence>
<name>A0ABX0G4A6_9RHOB</name>
<feature type="region of interest" description="Disordered" evidence="1">
    <location>
        <begin position="1"/>
        <end position="31"/>
    </location>
</feature>
<feature type="region of interest" description="Disordered" evidence="1">
    <location>
        <begin position="154"/>
        <end position="181"/>
    </location>
</feature>
<feature type="compositionally biased region" description="Basic residues" evidence="1">
    <location>
        <begin position="163"/>
        <end position="173"/>
    </location>
</feature>
<organism evidence="2 3">
    <name type="scientific">Rhodobacter calidifons</name>
    <dbReference type="NCBI Taxonomy" id="2715277"/>
    <lineage>
        <taxon>Bacteria</taxon>
        <taxon>Pseudomonadati</taxon>
        <taxon>Pseudomonadota</taxon>
        <taxon>Alphaproteobacteria</taxon>
        <taxon>Rhodobacterales</taxon>
        <taxon>Rhodobacter group</taxon>
        <taxon>Rhodobacter</taxon>
    </lineage>
</organism>